<gene>
    <name evidence="4" type="primary">20352889</name>
    <name evidence="3" type="ORF">GGTG_12431</name>
</gene>
<evidence type="ECO:0000313" key="5">
    <source>
        <dbReference type="Proteomes" id="UP000006039"/>
    </source>
</evidence>
<dbReference type="EMBL" id="GL385402">
    <property type="protein sequence ID" value="EJT70258.1"/>
    <property type="molecule type" value="Genomic_DNA"/>
</dbReference>
<feature type="compositionally biased region" description="Acidic residues" evidence="1">
    <location>
        <begin position="480"/>
        <end position="489"/>
    </location>
</feature>
<accession>J3PG05</accession>
<reference evidence="4" key="5">
    <citation type="submission" date="2018-04" db="UniProtKB">
        <authorList>
            <consortium name="EnsemblFungi"/>
        </authorList>
    </citation>
    <scope>IDENTIFICATION</scope>
    <source>
        <strain evidence="4">R3-111a-1</strain>
    </source>
</reference>
<dbReference type="Pfam" id="PF00646">
    <property type="entry name" value="F-box"/>
    <property type="match status" value="1"/>
</dbReference>
<dbReference type="VEuPathDB" id="FungiDB:GGTG_12431"/>
<dbReference type="GeneID" id="20352889"/>
<dbReference type="CDD" id="cd09917">
    <property type="entry name" value="F-box_SF"/>
    <property type="match status" value="1"/>
</dbReference>
<protein>
    <recommendedName>
        <fullName evidence="2">F-box domain-containing protein</fullName>
    </recommendedName>
</protein>
<feature type="region of interest" description="Disordered" evidence="1">
    <location>
        <begin position="446"/>
        <end position="489"/>
    </location>
</feature>
<dbReference type="STRING" id="644352.J3PG05"/>
<sequence>MPSISDLPAEIIIKISRSLTTQDLGNLRLASKRTEAATFLPFAREFFFKKQFMLTEPSLQTLIDIAEHPQLGPQLSHLVLGLDGFAENNPLSWNFNVEGTQDQVAELTTRHSAQICLLQSGEAREMLAHALQRLPGLQTIGIRDFCSNTRNRDRGAWRSYGSVAAQNATGLPMDMRAHAGPTATAVFPIVIRALASAQRTGVDLEVILRTTGEGLTDNAFALSSFTRHQTLPVVKSLRKLHLDVRLITPHTMSFHDGADSQDNHLDSWLLKSHLQSFLSQASSLEWLRLNMKHGWENPEKPRLLLSWIALPLSKPVPVPGHFVAALKRLDLGDVWASRALYWAVINKFKDTLEALSLWNTKITISAAQYEDRLDQWTQLFKQLAGLPHLKEVTLGRLRVFPDYPTLDCRRGPQLGLGAGGDGPETHYRGKGAADFLQQLANHAQLDWDPLKPRATHAGTMEDDEDDNDSDEGSSEFNASGDDDAMDEDA</sequence>
<dbReference type="EnsemblFungi" id="EJT70258">
    <property type="protein sequence ID" value="EJT70258"/>
    <property type="gene ID" value="GGTG_12431"/>
</dbReference>
<proteinExistence type="predicted"/>
<keyword evidence="5" id="KW-1185">Reference proteome</keyword>
<dbReference type="eggNOG" id="ENOG502SIJ0">
    <property type="taxonomic scope" value="Eukaryota"/>
</dbReference>
<reference evidence="4" key="4">
    <citation type="journal article" date="2015" name="G3 (Bethesda)">
        <title>Genome sequences of three phytopathogenic species of the Magnaporthaceae family of fungi.</title>
        <authorList>
            <person name="Okagaki L.H."/>
            <person name="Nunes C.C."/>
            <person name="Sailsbery J."/>
            <person name="Clay B."/>
            <person name="Brown D."/>
            <person name="John T."/>
            <person name="Oh Y."/>
            <person name="Young N."/>
            <person name="Fitzgerald M."/>
            <person name="Haas B.J."/>
            <person name="Zeng Q."/>
            <person name="Young S."/>
            <person name="Adiconis X."/>
            <person name="Fan L."/>
            <person name="Levin J.Z."/>
            <person name="Mitchell T.K."/>
            <person name="Okubara P.A."/>
            <person name="Farman M.L."/>
            <person name="Kohn L.M."/>
            <person name="Birren B."/>
            <person name="Ma L.-J."/>
            <person name="Dean R.A."/>
        </authorList>
    </citation>
    <scope>NUCLEOTIDE SEQUENCE</scope>
    <source>
        <strain evidence="4">R3-111a-1</strain>
    </source>
</reference>
<organism evidence="3">
    <name type="scientific">Gaeumannomyces tritici (strain R3-111a-1)</name>
    <name type="common">Wheat and barley take-all root rot fungus</name>
    <name type="synonym">Gaeumannomyces graminis var. tritici</name>
    <dbReference type="NCBI Taxonomy" id="644352"/>
    <lineage>
        <taxon>Eukaryota</taxon>
        <taxon>Fungi</taxon>
        <taxon>Dikarya</taxon>
        <taxon>Ascomycota</taxon>
        <taxon>Pezizomycotina</taxon>
        <taxon>Sordariomycetes</taxon>
        <taxon>Sordariomycetidae</taxon>
        <taxon>Magnaporthales</taxon>
        <taxon>Magnaporthaceae</taxon>
        <taxon>Gaeumannomyces</taxon>
    </lineage>
</organism>
<dbReference type="HOGENOM" id="CLU_034964_0_0_1"/>
<evidence type="ECO:0000256" key="1">
    <source>
        <dbReference type="SAM" id="MobiDB-lite"/>
    </source>
</evidence>
<reference evidence="3" key="3">
    <citation type="submission" date="2010-09" db="EMBL/GenBank/DDBJ databases">
        <title>Annotation of Gaeumannomyces graminis var. tritici R3-111a-1.</title>
        <authorList>
            <consortium name="The Broad Institute Genome Sequencing Platform"/>
            <person name="Ma L.-J."/>
            <person name="Dead R."/>
            <person name="Young S.K."/>
            <person name="Zeng Q."/>
            <person name="Gargeya S."/>
            <person name="Fitzgerald M."/>
            <person name="Haas B."/>
            <person name="Abouelleil A."/>
            <person name="Alvarado L."/>
            <person name="Arachchi H.M."/>
            <person name="Berlin A."/>
            <person name="Brown A."/>
            <person name="Chapman S.B."/>
            <person name="Chen Z."/>
            <person name="Dunbar C."/>
            <person name="Freedman E."/>
            <person name="Gearin G."/>
            <person name="Gellesch M."/>
            <person name="Goldberg J."/>
            <person name="Griggs A."/>
            <person name="Gujja S."/>
            <person name="Heiman D."/>
            <person name="Howarth C."/>
            <person name="Larson L."/>
            <person name="Lui A."/>
            <person name="MacDonald P.J.P."/>
            <person name="Mehta T."/>
            <person name="Montmayeur A."/>
            <person name="Murphy C."/>
            <person name="Neiman D."/>
            <person name="Pearson M."/>
            <person name="Priest M."/>
            <person name="Roberts A."/>
            <person name="Saif S."/>
            <person name="Shea T."/>
            <person name="Shenoy N."/>
            <person name="Sisk P."/>
            <person name="Stolte C."/>
            <person name="Sykes S."/>
            <person name="Yandava C."/>
            <person name="Wortman J."/>
            <person name="Nusbaum C."/>
            <person name="Birren B."/>
        </authorList>
    </citation>
    <scope>NUCLEOTIDE SEQUENCE</scope>
    <source>
        <strain evidence="3">R3-111a-1</strain>
    </source>
</reference>
<dbReference type="PROSITE" id="PS50181">
    <property type="entry name" value="FBOX"/>
    <property type="match status" value="1"/>
</dbReference>
<evidence type="ECO:0000313" key="4">
    <source>
        <dbReference type="EnsemblFungi" id="EJT70258"/>
    </source>
</evidence>
<reference evidence="5" key="1">
    <citation type="submission" date="2010-07" db="EMBL/GenBank/DDBJ databases">
        <title>The genome sequence of Gaeumannomyces graminis var. tritici strain R3-111a-1.</title>
        <authorList>
            <consortium name="The Broad Institute Genome Sequencing Platform"/>
            <person name="Ma L.-J."/>
            <person name="Dead R."/>
            <person name="Young S."/>
            <person name="Zeng Q."/>
            <person name="Koehrsen M."/>
            <person name="Alvarado L."/>
            <person name="Berlin A."/>
            <person name="Chapman S.B."/>
            <person name="Chen Z."/>
            <person name="Freedman E."/>
            <person name="Gellesch M."/>
            <person name="Goldberg J."/>
            <person name="Griggs A."/>
            <person name="Gujja S."/>
            <person name="Heilman E.R."/>
            <person name="Heiman D."/>
            <person name="Hepburn T."/>
            <person name="Howarth C."/>
            <person name="Jen D."/>
            <person name="Larson L."/>
            <person name="Mehta T."/>
            <person name="Neiman D."/>
            <person name="Pearson M."/>
            <person name="Roberts A."/>
            <person name="Saif S."/>
            <person name="Shea T."/>
            <person name="Shenoy N."/>
            <person name="Sisk P."/>
            <person name="Stolte C."/>
            <person name="Sykes S."/>
            <person name="Walk T."/>
            <person name="White J."/>
            <person name="Yandava C."/>
            <person name="Haas B."/>
            <person name="Nusbaum C."/>
            <person name="Birren B."/>
        </authorList>
    </citation>
    <scope>NUCLEOTIDE SEQUENCE [LARGE SCALE GENOMIC DNA]</scope>
    <source>
        <strain evidence="5">R3-111a-1</strain>
    </source>
</reference>
<dbReference type="Proteomes" id="UP000006039">
    <property type="component" value="Unassembled WGS sequence"/>
</dbReference>
<reference evidence="3" key="2">
    <citation type="submission" date="2010-07" db="EMBL/GenBank/DDBJ databases">
        <authorList>
            <consortium name="The Broad Institute Genome Sequencing Platform"/>
            <consortium name="Broad Institute Genome Sequencing Center for Infectious Disease"/>
            <person name="Ma L.-J."/>
            <person name="Dead R."/>
            <person name="Young S."/>
            <person name="Zeng Q."/>
            <person name="Koehrsen M."/>
            <person name="Alvarado L."/>
            <person name="Berlin A."/>
            <person name="Chapman S.B."/>
            <person name="Chen Z."/>
            <person name="Freedman E."/>
            <person name="Gellesch M."/>
            <person name="Goldberg J."/>
            <person name="Griggs A."/>
            <person name="Gujja S."/>
            <person name="Heilman E.R."/>
            <person name="Heiman D."/>
            <person name="Hepburn T."/>
            <person name="Howarth C."/>
            <person name="Jen D."/>
            <person name="Larson L."/>
            <person name="Mehta T."/>
            <person name="Neiman D."/>
            <person name="Pearson M."/>
            <person name="Roberts A."/>
            <person name="Saif S."/>
            <person name="Shea T."/>
            <person name="Shenoy N."/>
            <person name="Sisk P."/>
            <person name="Stolte C."/>
            <person name="Sykes S."/>
            <person name="Walk T."/>
            <person name="White J."/>
            <person name="Yandava C."/>
            <person name="Haas B."/>
            <person name="Nusbaum C."/>
            <person name="Birren B."/>
        </authorList>
    </citation>
    <scope>NUCLEOTIDE SEQUENCE</scope>
    <source>
        <strain evidence="3">R3-111a-1</strain>
    </source>
</reference>
<dbReference type="AlphaFoldDB" id="J3PG05"/>
<feature type="domain" description="F-box" evidence="2">
    <location>
        <begin position="1"/>
        <end position="51"/>
    </location>
</feature>
<feature type="compositionally biased region" description="Acidic residues" evidence="1">
    <location>
        <begin position="460"/>
        <end position="473"/>
    </location>
</feature>
<evidence type="ECO:0000259" key="2">
    <source>
        <dbReference type="PROSITE" id="PS50181"/>
    </source>
</evidence>
<dbReference type="InterPro" id="IPR001810">
    <property type="entry name" value="F-box_dom"/>
</dbReference>
<dbReference type="RefSeq" id="XP_009228592.1">
    <property type="nucleotide sequence ID" value="XM_009230328.1"/>
</dbReference>
<name>J3PG05_GAET3</name>
<evidence type="ECO:0000313" key="3">
    <source>
        <dbReference type="EMBL" id="EJT70258.1"/>
    </source>
</evidence>
<dbReference type="OrthoDB" id="5279008at2759"/>